<gene>
    <name evidence="1" type="ORF">MLD38_037372</name>
</gene>
<reference evidence="2" key="1">
    <citation type="journal article" date="2023" name="Front. Plant Sci.">
        <title>Chromosomal-level genome assembly of Melastoma candidum provides insights into trichome evolution.</title>
        <authorList>
            <person name="Zhong Y."/>
            <person name="Wu W."/>
            <person name="Sun C."/>
            <person name="Zou P."/>
            <person name="Liu Y."/>
            <person name="Dai S."/>
            <person name="Zhou R."/>
        </authorList>
    </citation>
    <scope>NUCLEOTIDE SEQUENCE [LARGE SCALE GENOMIC DNA]</scope>
</reference>
<dbReference type="Proteomes" id="UP001057402">
    <property type="component" value="Chromosome 11"/>
</dbReference>
<protein>
    <submittedName>
        <fullName evidence="1">Uncharacterized protein</fullName>
    </submittedName>
</protein>
<comment type="caution">
    <text evidence="1">The sequence shown here is derived from an EMBL/GenBank/DDBJ whole genome shotgun (WGS) entry which is preliminary data.</text>
</comment>
<evidence type="ECO:0000313" key="2">
    <source>
        <dbReference type="Proteomes" id="UP001057402"/>
    </source>
</evidence>
<accession>A0ACB9LNQ5</accession>
<keyword evidence="2" id="KW-1185">Reference proteome</keyword>
<proteinExistence type="predicted"/>
<sequence length="114" mass="13551">MKRSYFFIFKDKYWMHDLIREMGREIVSSEKPGKRSRLWDRELALNVIRQKQGTDQVLAINLRGCKEHLTGKEFDGMSNLRFLNLGGDGAKLCGKFRNFRTNLLRLRWHVMAYP</sequence>
<organism evidence="1 2">
    <name type="scientific">Melastoma candidum</name>
    <dbReference type="NCBI Taxonomy" id="119954"/>
    <lineage>
        <taxon>Eukaryota</taxon>
        <taxon>Viridiplantae</taxon>
        <taxon>Streptophyta</taxon>
        <taxon>Embryophyta</taxon>
        <taxon>Tracheophyta</taxon>
        <taxon>Spermatophyta</taxon>
        <taxon>Magnoliopsida</taxon>
        <taxon>eudicotyledons</taxon>
        <taxon>Gunneridae</taxon>
        <taxon>Pentapetalae</taxon>
        <taxon>rosids</taxon>
        <taxon>malvids</taxon>
        <taxon>Myrtales</taxon>
        <taxon>Melastomataceae</taxon>
        <taxon>Melastomatoideae</taxon>
        <taxon>Melastomateae</taxon>
        <taxon>Melastoma</taxon>
    </lineage>
</organism>
<evidence type="ECO:0000313" key="1">
    <source>
        <dbReference type="EMBL" id="KAI4312567.1"/>
    </source>
</evidence>
<dbReference type="EMBL" id="CM042890">
    <property type="protein sequence ID" value="KAI4312567.1"/>
    <property type="molecule type" value="Genomic_DNA"/>
</dbReference>
<name>A0ACB9LNQ5_9MYRT</name>